<dbReference type="SUPFAM" id="SSF54928">
    <property type="entry name" value="RNA-binding domain, RBD"/>
    <property type="match status" value="1"/>
</dbReference>
<keyword evidence="4 6" id="KW-0694">RNA-binding</keyword>
<evidence type="ECO:0000256" key="2">
    <source>
        <dbReference type="ARBA" id="ARBA00005819"/>
    </source>
</evidence>
<evidence type="ECO:0000259" key="8">
    <source>
        <dbReference type="PROSITE" id="PS50102"/>
    </source>
</evidence>
<dbReference type="EMBL" id="CAJPEV010000296">
    <property type="protein sequence ID" value="CAG0883610.1"/>
    <property type="molecule type" value="Genomic_DNA"/>
</dbReference>
<dbReference type="OrthoDB" id="287393at2759"/>
<dbReference type="PANTHER" id="PTHR12311:SF7">
    <property type="entry name" value="ACTIVATOR OF BASAL TRANSCRIPTION 1"/>
    <property type="match status" value="1"/>
</dbReference>
<dbReference type="PANTHER" id="PTHR12311">
    <property type="entry name" value="ACTIVATOR OF BASAL TRANSCRIPTION 1"/>
    <property type="match status" value="1"/>
</dbReference>
<dbReference type="GO" id="GO:0003723">
    <property type="term" value="F:RNA binding"/>
    <property type="evidence" value="ECO:0007669"/>
    <property type="project" value="UniProtKB-UniRule"/>
</dbReference>
<dbReference type="GO" id="GO:0034462">
    <property type="term" value="P:small-subunit processome assembly"/>
    <property type="evidence" value="ECO:0007669"/>
    <property type="project" value="TreeGrafter"/>
</dbReference>
<evidence type="ECO:0000256" key="1">
    <source>
        <dbReference type="ARBA" id="ARBA00004604"/>
    </source>
</evidence>
<feature type="domain" description="RRM" evidence="8">
    <location>
        <begin position="42"/>
        <end position="115"/>
    </location>
</feature>
<dbReference type="InterPro" id="IPR000504">
    <property type="entry name" value="RRM_dom"/>
</dbReference>
<evidence type="ECO:0000256" key="4">
    <source>
        <dbReference type="ARBA" id="ARBA00022884"/>
    </source>
</evidence>
<dbReference type="InterPro" id="IPR035979">
    <property type="entry name" value="RBD_domain_sf"/>
</dbReference>
<evidence type="ECO:0000256" key="7">
    <source>
        <dbReference type="SAM" id="MobiDB-lite"/>
    </source>
</evidence>
<name>A0A7R8ZZZ2_9CRUS</name>
<dbReference type="GO" id="GO:0000447">
    <property type="term" value="P:endonucleolytic cleavage in ITS1 to separate SSU-rRNA from 5.8S rRNA and LSU-rRNA from tricistronic rRNA transcript (SSU-rRNA, 5.8S rRNA, LSU-rRNA)"/>
    <property type="evidence" value="ECO:0007669"/>
    <property type="project" value="TreeGrafter"/>
</dbReference>
<accession>A0A7R8ZZZ2</accession>
<dbReference type="GO" id="GO:0000480">
    <property type="term" value="P:endonucleolytic cleavage in 5'-ETS of tricistronic rRNA transcript (SSU-rRNA, 5.8S rRNA, LSU-rRNA)"/>
    <property type="evidence" value="ECO:0007669"/>
    <property type="project" value="TreeGrafter"/>
</dbReference>
<keyword evidence="10" id="KW-1185">Reference proteome</keyword>
<evidence type="ECO:0000256" key="6">
    <source>
        <dbReference type="PROSITE-ProRule" id="PRU00176"/>
    </source>
</evidence>
<dbReference type="CDD" id="cd12263">
    <property type="entry name" value="RRM_ABT1_like"/>
    <property type="match status" value="1"/>
</dbReference>
<keyword evidence="5" id="KW-0539">Nucleus</keyword>
<proteinExistence type="inferred from homology"/>
<dbReference type="InterPro" id="IPR039119">
    <property type="entry name" value="ABT1/Esf2"/>
</dbReference>
<dbReference type="Pfam" id="PF00076">
    <property type="entry name" value="RRM_1"/>
    <property type="match status" value="1"/>
</dbReference>
<organism evidence="9">
    <name type="scientific">Darwinula stevensoni</name>
    <dbReference type="NCBI Taxonomy" id="69355"/>
    <lineage>
        <taxon>Eukaryota</taxon>
        <taxon>Metazoa</taxon>
        <taxon>Ecdysozoa</taxon>
        <taxon>Arthropoda</taxon>
        <taxon>Crustacea</taxon>
        <taxon>Oligostraca</taxon>
        <taxon>Ostracoda</taxon>
        <taxon>Podocopa</taxon>
        <taxon>Podocopida</taxon>
        <taxon>Darwinulocopina</taxon>
        <taxon>Darwinuloidea</taxon>
        <taxon>Darwinulidae</taxon>
        <taxon>Darwinula</taxon>
    </lineage>
</organism>
<comment type="subcellular location">
    <subcellularLocation>
        <location evidence="1">Nucleus</location>
        <location evidence="1">Nucleolus</location>
    </subcellularLocation>
</comment>
<dbReference type="EMBL" id="LR899813">
    <property type="protein sequence ID" value="CAD7242629.1"/>
    <property type="molecule type" value="Genomic_DNA"/>
</dbReference>
<gene>
    <name evidence="9" type="ORF">DSTB1V02_LOCUS2585</name>
</gene>
<evidence type="ECO:0000313" key="9">
    <source>
        <dbReference type="EMBL" id="CAD7242629.1"/>
    </source>
</evidence>
<dbReference type="GO" id="GO:0000472">
    <property type="term" value="P:endonucleolytic cleavage to generate mature 5'-end of SSU-rRNA from (SSU-rRNA, 5.8S rRNA, LSU-rRNA)"/>
    <property type="evidence" value="ECO:0007669"/>
    <property type="project" value="TreeGrafter"/>
</dbReference>
<dbReference type="Gene3D" id="3.30.70.330">
    <property type="match status" value="1"/>
</dbReference>
<dbReference type="AlphaFoldDB" id="A0A7R8ZZZ2"/>
<dbReference type="InterPro" id="IPR012677">
    <property type="entry name" value="Nucleotide-bd_a/b_plait_sf"/>
</dbReference>
<evidence type="ECO:0000256" key="5">
    <source>
        <dbReference type="ARBA" id="ARBA00023242"/>
    </source>
</evidence>
<dbReference type="GO" id="GO:0005730">
    <property type="term" value="C:nucleolus"/>
    <property type="evidence" value="ECO:0007669"/>
    <property type="project" value="UniProtKB-SubCell"/>
</dbReference>
<evidence type="ECO:0000256" key="3">
    <source>
        <dbReference type="ARBA" id="ARBA00020737"/>
    </source>
</evidence>
<evidence type="ECO:0000313" key="10">
    <source>
        <dbReference type="Proteomes" id="UP000677054"/>
    </source>
</evidence>
<protein>
    <recommendedName>
        <fullName evidence="3">Activator of basal transcription 1</fullName>
    </recommendedName>
</protein>
<sequence length="227" mass="26791">MTPIEDLNVEVKKSLLRKYPKLLSGEDDEEEGQKRKRKERPGIIYLSTIPPTMRVNTIRKVFQEYGIVGRIFLQPEGSGSRKVQRFTEGWVEFKDKKIAKKVAGMLNNTQVGGRKRSPYYDSIWNIKYLTGFKWLHLHERLEYERQVRQERLRTEIAQAKRETSFFARGVLKKEYMKKKKKEISPKRNEEETLPQPTKKPRREPLWKKPESGPGDPNRLNLLSSVFS</sequence>
<dbReference type="PROSITE" id="PS50102">
    <property type="entry name" value="RRM"/>
    <property type="match status" value="1"/>
</dbReference>
<dbReference type="Proteomes" id="UP000677054">
    <property type="component" value="Unassembled WGS sequence"/>
</dbReference>
<reference evidence="9" key="1">
    <citation type="submission" date="2020-11" db="EMBL/GenBank/DDBJ databases">
        <authorList>
            <person name="Tran Van P."/>
        </authorList>
    </citation>
    <scope>NUCLEOTIDE SEQUENCE</scope>
</reference>
<comment type="similarity">
    <text evidence="2">Belongs to the ESF2/ABP1 family.</text>
</comment>
<feature type="region of interest" description="Disordered" evidence="7">
    <location>
        <begin position="176"/>
        <end position="227"/>
    </location>
</feature>
<dbReference type="InterPro" id="IPR034353">
    <property type="entry name" value="ABT1/ESF2_RRM"/>
</dbReference>